<evidence type="ECO:0000313" key="2">
    <source>
        <dbReference type="Proteomes" id="UP000230069"/>
    </source>
</evidence>
<dbReference type="PANTHER" id="PTHR31722:SF62">
    <property type="entry name" value="EMB|CAB62433.1"/>
    <property type="match status" value="1"/>
</dbReference>
<dbReference type="FunCoup" id="A0A2G5EKZ9">
    <property type="interactions" value="286"/>
</dbReference>
<dbReference type="AlphaFoldDB" id="A0A2G5EKZ9"/>
<organism evidence="1 2">
    <name type="scientific">Aquilegia coerulea</name>
    <name type="common">Rocky mountain columbine</name>
    <dbReference type="NCBI Taxonomy" id="218851"/>
    <lineage>
        <taxon>Eukaryota</taxon>
        <taxon>Viridiplantae</taxon>
        <taxon>Streptophyta</taxon>
        <taxon>Embryophyta</taxon>
        <taxon>Tracheophyta</taxon>
        <taxon>Spermatophyta</taxon>
        <taxon>Magnoliopsida</taxon>
        <taxon>Ranunculales</taxon>
        <taxon>Ranunculaceae</taxon>
        <taxon>Thalictroideae</taxon>
        <taxon>Aquilegia</taxon>
    </lineage>
</organism>
<gene>
    <name evidence="1" type="ORF">AQUCO_00700631v1</name>
</gene>
<evidence type="ECO:0000313" key="1">
    <source>
        <dbReference type="EMBL" id="PIA56434.1"/>
    </source>
</evidence>
<protein>
    <submittedName>
        <fullName evidence="1">Uncharacterized protein</fullName>
    </submittedName>
</protein>
<name>A0A2G5EKZ9_AQUCA</name>
<keyword evidence="2" id="KW-1185">Reference proteome</keyword>
<dbReference type="OrthoDB" id="1927989at2759"/>
<dbReference type="STRING" id="218851.A0A2G5EKZ9"/>
<dbReference type="PANTHER" id="PTHR31722">
    <property type="entry name" value="OS06G0675200 PROTEIN"/>
    <property type="match status" value="1"/>
</dbReference>
<reference evidence="1 2" key="1">
    <citation type="submission" date="2017-09" db="EMBL/GenBank/DDBJ databases">
        <title>WGS assembly of Aquilegia coerulea Goldsmith.</title>
        <authorList>
            <person name="Hodges S."/>
            <person name="Kramer E."/>
            <person name="Nordborg M."/>
            <person name="Tomkins J."/>
            <person name="Borevitz J."/>
            <person name="Derieg N."/>
            <person name="Yan J."/>
            <person name="Mihaltcheva S."/>
            <person name="Hayes R.D."/>
            <person name="Rokhsar D."/>
        </authorList>
    </citation>
    <scope>NUCLEOTIDE SEQUENCE [LARGE SCALE GENOMIC DNA]</scope>
    <source>
        <strain evidence="2">cv. Goldsmith</strain>
    </source>
</reference>
<proteinExistence type="predicted"/>
<dbReference type="Proteomes" id="UP000230069">
    <property type="component" value="Unassembled WGS sequence"/>
</dbReference>
<dbReference type="InParanoid" id="A0A2G5EKZ9"/>
<dbReference type="EMBL" id="KZ305024">
    <property type="protein sequence ID" value="PIA56434.1"/>
    <property type="molecule type" value="Genomic_DNA"/>
</dbReference>
<sequence length="182" mass="20846">MACLDMFNTDHQGLCTPMSPRISFSNDFIDTTQQTNKHDHHLNSRELTPPLASSEHFEFSVSKYTMMPADELFFKGTLLPFKKTTLRDELLVDYDEEDVSVRPPKVPTKWKEFWGLKKASNIVLHKKVEKSSSSSSSDDESMGKIVGMNGSTLIQEEIHISKISQEFLSDRESLNRDVEMRI</sequence>
<accession>A0A2G5EKZ9</accession>